<evidence type="ECO:0000313" key="3">
    <source>
        <dbReference type="EMBL" id="BFP46777.1"/>
    </source>
</evidence>
<dbReference type="InterPro" id="IPR046112">
    <property type="entry name" value="DUF6049"/>
</dbReference>
<feature type="compositionally biased region" description="Polar residues" evidence="1">
    <location>
        <begin position="125"/>
        <end position="135"/>
    </location>
</feature>
<sequence length="772" mass="80067">MVEPVRQSGPRTLVRTRSGRVARRLSGLLAVGAVLVPGVLPAVAAPVGFVAASPEFPASVAVDSVTPRVAAPGDTVTVTGTVANSGSAALKDVTVGFRQPSASGSPVRNRSGLDQVVRRGEPTASDGTPLTTGRESLGVLTSGQSHAFSVQVPVAELKVGKGGVYELAVDVAGVTPDDDAPHTIGIARTFLPYKNEAVPHPTQLAVVWPITHSPELVAQTMQDNDPVPVLRDDSLATDLAQGGRLYQLVQTGGQLPGLTWVIDPDLLDTVFAMTKPYRVQKPNTAGEPAKDSNTVAGTGRDAATEWLKQLRTAVAGAGSQVVSLPYADPDLASIAHNGAGLNGMASALRKAGTAGEVTAEGRLSIDARSDVAWPYQGQLDQQIAGTARAVGENVVLTSGASLPDTSMNYTPNAARPIGNGQTAVVADSTVSDLFQPDLSSPQAATTAVQRFLAETMVINRQLPESPRTLLVLPPRTLTAGSAGALAEAVGKAQQGGWARLVNLQTVAAAPADPEANTAVPADYPQRLRAGELSAATLGQVMDIQGRLDLLLSILTQPQRVRGPFSAAMVRSMSTAWRDQAAEGSSYRAGVQNYLDSLTGAVKLTPKSMVTLAGDTGVVLVSIKNDLNQAVGNLQVKLVSSQPNRVNVSLQQNVLLEATTSQTLRFQARARNNGGVQMTAQLVTTGPNPQPYGKPVVFTVDVTSVTSGVLYVIGGGVLLILLAAVRFTLQRRKRAAEPAEEPEAEPVGEEADAAEESGAAAGEHAPGDEKVGH</sequence>
<dbReference type="EMBL" id="AP035881">
    <property type="protein sequence ID" value="BFP46777.1"/>
    <property type="molecule type" value="Genomic_DNA"/>
</dbReference>
<dbReference type="Gene3D" id="2.60.40.10">
    <property type="entry name" value="Immunoglobulins"/>
    <property type="match status" value="1"/>
</dbReference>
<accession>A0AB33K2M9</accession>
<dbReference type="InterPro" id="IPR010916">
    <property type="entry name" value="TonB_box_CS"/>
</dbReference>
<feature type="region of interest" description="Disordered" evidence="1">
    <location>
        <begin position="99"/>
        <end position="135"/>
    </location>
</feature>
<dbReference type="AlphaFoldDB" id="A0AB33K2M9"/>
<keyword evidence="2" id="KW-1133">Transmembrane helix</keyword>
<evidence type="ECO:0000256" key="1">
    <source>
        <dbReference type="SAM" id="MobiDB-lite"/>
    </source>
</evidence>
<keyword evidence="2" id="KW-0812">Transmembrane</keyword>
<name>A0AB33K2M9_9ACTN</name>
<protein>
    <submittedName>
        <fullName evidence="3">DUF6049 family protein</fullName>
    </submittedName>
</protein>
<feature type="region of interest" description="Disordered" evidence="1">
    <location>
        <begin position="732"/>
        <end position="772"/>
    </location>
</feature>
<reference evidence="3" key="1">
    <citation type="submission" date="2024-07" db="EMBL/GenBank/DDBJ databases">
        <title>Complete genome sequences of cellulolytic bacteria, Kitasatospora sp. CMC57 and Streptomyces sp. CMC78, isolated from Japanese agricultural soil.</title>
        <authorList>
            <person name="Hashimoto T."/>
            <person name="Ito M."/>
            <person name="Iwamoto M."/>
            <person name="Fukahori D."/>
            <person name="Shoda T."/>
            <person name="Sakoda M."/>
            <person name="Morohoshi T."/>
            <person name="Mitsuboshi M."/>
            <person name="Nishizawa T."/>
        </authorList>
    </citation>
    <scope>NUCLEOTIDE SEQUENCE</scope>
    <source>
        <strain evidence="3">CMC57</strain>
    </source>
</reference>
<dbReference type="GO" id="GO:0005975">
    <property type="term" value="P:carbohydrate metabolic process"/>
    <property type="evidence" value="ECO:0007669"/>
    <property type="project" value="UniProtKB-ARBA"/>
</dbReference>
<dbReference type="Pfam" id="PF19516">
    <property type="entry name" value="DUF6049"/>
    <property type="match status" value="1"/>
</dbReference>
<dbReference type="InterPro" id="IPR013783">
    <property type="entry name" value="Ig-like_fold"/>
</dbReference>
<keyword evidence="2" id="KW-0472">Membrane</keyword>
<gene>
    <name evidence="3" type="ORF">KCMC57_31450</name>
</gene>
<dbReference type="RefSeq" id="WP_407989163.1">
    <property type="nucleotide sequence ID" value="NZ_AP035881.2"/>
</dbReference>
<dbReference type="PROSITE" id="PS00430">
    <property type="entry name" value="TONB_DEPENDENT_REC_1"/>
    <property type="match status" value="1"/>
</dbReference>
<organism evidence="3">
    <name type="scientific">Kitasatospora sp. CMC57</name>
    <dbReference type="NCBI Taxonomy" id="3231513"/>
    <lineage>
        <taxon>Bacteria</taxon>
        <taxon>Bacillati</taxon>
        <taxon>Actinomycetota</taxon>
        <taxon>Actinomycetes</taxon>
        <taxon>Kitasatosporales</taxon>
        <taxon>Streptomycetaceae</taxon>
        <taxon>Kitasatospora</taxon>
    </lineage>
</organism>
<evidence type="ECO:0000256" key="2">
    <source>
        <dbReference type="SAM" id="Phobius"/>
    </source>
</evidence>
<proteinExistence type="predicted"/>
<feature type="transmembrane region" description="Helical" evidence="2">
    <location>
        <begin position="707"/>
        <end position="728"/>
    </location>
</feature>
<feature type="compositionally biased region" description="Acidic residues" evidence="1">
    <location>
        <begin position="737"/>
        <end position="754"/>
    </location>
</feature>